<comment type="similarity">
    <text evidence="1">Belongs to the Cdt1 family.</text>
</comment>
<dbReference type="Gene3D" id="1.10.10.1420">
    <property type="entry name" value="DNA replication factor Cdt1, C-terminal WH domain"/>
    <property type="match status" value="1"/>
</dbReference>
<reference evidence="5 6" key="1">
    <citation type="submission" date="2024-07" db="EMBL/GenBank/DDBJ databases">
        <title>Section-level genome sequencing and comparative genomics of Aspergillus sections Usti and Cavernicolus.</title>
        <authorList>
            <consortium name="Lawrence Berkeley National Laboratory"/>
            <person name="Nybo J.L."/>
            <person name="Vesth T.C."/>
            <person name="Theobald S."/>
            <person name="Frisvad J.C."/>
            <person name="Larsen T.O."/>
            <person name="Kjaerboelling I."/>
            <person name="Rothschild-Mancinelli K."/>
            <person name="Lyhne E.K."/>
            <person name="Kogle M.E."/>
            <person name="Barry K."/>
            <person name="Clum A."/>
            <person name="Na H."/>
            <person name="Ledsgaard L."/>
            <person name="Lin J."/>
            <person name="Lipzen A."/>
            <person name="Kuo A."/>
            <person name="Riley R."/>
            <person name="Mondo S."/>
            <person name="Labutti K."/>
            <person name="Haridas S."/>
            <person name="Pangalinan J."/>
            <person name="Salamov A.A."/>
            <person name="Simmons B.A."/>
            <person name="Magnuson J.K."/>
            <person name="Chen J."/>
            <person name="Drula E."/>
            <person name="Henrissat B."/>
            <person name="Wiebenga A."/>
            <person name="Lubbers R.J."/>
            <person name="Gomes A.C."/>
            <person name="Makela M.R."/>
            <person name="Stajich J."/>
            <person name="Grigoriev I.V."/>
            <person name="Mortensen U.H."/>
            <person name="De Vries R.P."/>
            <person name="Baker S.E."/>
            <person name="Andersen M.R."/>
        </authorList>
    </citation>
    <scope>NUCLEOTIDE SEQUENCE [LARGE SCALE GENOMIC DNA]</scope>
    <source>
        <strain evidence="5 6">CBS 123904</strain>
    </source>
</reference>
<evidence type="ECO:0000256" key="2">
    <source>
        <dbReference type="ARBA" id="ARBA00023306"/>
    </source>
</evidence>
<feature type="domain" description="DNA replication factor Cdt1 C-terminal" evidence="4">
    <location>
        <begin position="354"/>
        <end position="461"/>
    </location>
</feature>
<feature type="compositionally biased region" description="Polar residues" evidence="3">
    <location>
        <begin position="125"/>
        <end position="134"/>
    </location>
</feature>
<comment type="caution">
    <text evidence="5">The sequence shown here is derived from an EMBL/GenBank/DDBJ whole genome shotgun (WGS) entry which is preliminary data.</text>
</comment>
<evidence type="ECO:0000256" key="3">
    <source>
        <dbReference type="SAM" id="MobiDB-lite"/>
    </source>
</evidence>
<dbReference type="InterPro" id="IPR032054">
    <property type="entry name" value="Cdt1_C"/>
</dbReference>
<gene>
    <name evidence="5" type="ORF">BJY01DRAFT_205385</name>
</gene>
<keyword evidence="2" id="KW-0131">Cell cycle</keyword>
<evidence type="ECO:0000259" key="4">
    <source>
        <dbReference type="Pfam" id="PF16679"/>
    </source>
</evidence>
<dbReference type="Pfam" id="PF16679">
    <property type="entry name" value="CDT1_C"/>
    <property type="match status" value="1"/>
</dbReference>
<feature type="region of interest" description="Disordered" evidence="3">
    <location>
        <begin position="33"/>
        <end position="152"/>
    </location>
</feature>
<dbReference type="InterPro" id="IPR038090">
    <property type="entry name" value="Cdt1_C_WH_dom_sf"/>
</dbReference>
<keyword evidence="6" id="KW-1185">Reference proteome</keyword>
<dbReference type="Proteomes" id="UP001610446">
    <property type="component" value="Unassembled WGS sequence"/>
</dbReference>
<feature type="compositionally biased region" description="Polar residues" evidence="3">
    <location>
        <begin position="84"/>
        <end position="104"/>
    </location>
</feature>
<feature type="region of interest" description="Disordered" evidence="3">
    <location>
        <begin position="331"/>
        <end position="371"/>
    </location>
</feature>
<sequence length="498" mass="54909">MPRTSARVANLPQAGQPGIQNFARATKAGLGALKFSPDGKKDLAPTPVGRLPVSPSKKRKLHELENVQEGGSRLQRLTEKTDVDTTLTPSKSLRFSTLSVSTPRSGHYASSSSPSTRPARESSDEQNFPSTPSKRTWGKAKAKPLSPRDQPIISVAPPPTCVEELLRLHSAFLKAVTIHAAHRGAAAPADLRDFLPSVERIWKKRKVVVKDLQRLLWIWEKEDESATGAMFRLANHGLGRVCLERVVGRTEPIHEPELQTRFEQVVDLLWKKALNLAEGDETVVDFIATLGLTSIQESLTPFTAFRKGQQRLQDLKGGVIKLKMEVLRTEAASDESSTAPKKSLDATTTRRQGLLDRIKNKELRQSKLPPPPSKEILLRRAAAERVEEVASVLALLRPVGYMGSGPMARIAAQRTPFCLETIMRNVQDSTRNPISDKEVEACLEILSREDVAGHWINIVVVNQLKSVVLRSCGDVQLKDIGAKVAQLKVAWEAPKLVN</sequence>
<organism evidence="5 6">
    <name type="scientific">Aspergillus pseudoustus</name>
    <dbReference type="NCBI Taxonomy" id="1810923"/>
    <lineage>
        <taxon>Eukaryota</taxon>
        <taxon>Fungi</taxon>
        <taxon>Dikarya</taxon>
        <taxon>Ascomycota</taxon>
        <taxon>Pezizomycotina</taxon>
        <taxon>Eurotiomycetes</taxon>
        <taxon>Eurotiomycetidae</taxon>
        <taxon>Eurotiales</taxon>
        <taxon>Aspergillaceae</taxon>
        <taxon>Aspergillus</taxon>
        <taxon>Aspergillus subgen. Nidulantes</taxon>
    </lineage>
</organism>
<evidence type="ECO:0000256" key="1">
    <source>
        <dbReference type="ARBA" id="ARBA00008356"/>
    </source>
</evidence>
<feature type="compositionally biased region" description="Basic and acidic residues" evidence="3">
    <location>
        <begin position="353"/>
        <end position="365"/>
    </location>
</feature>
<feature type="compositionally biased region" description="Polar residues" evidence="3">
    <location>
        <begin position="334"/>
        <end position="351"/>
    </location>
</feature>
<evidence type="ECO:0000313" key="5">
    <source>
        <dbReference type="EMBL" id="KAL2854341.1"/>
    </source>
</evidence>
<protein>
    <recommendedName>
        <fullName evidence="4">DNA replication factor Cdt1 C-terminal domain-containing protein</fullName>
    </recommendedName>
</protein>
<dbReference type="Pfam" id="PF26121">
    <property type="entry name" value="HTH_CDT1"/>
    <property type="match status" value="1"/>
</dbReference>
<dbReference type="EMBL" id="JBFXLU010000015">
    <property type="protein sequence ID" value="KAL2854341.1"/>
    <property type="molecule type" value="Genomic_DNA"/>
</dbReference>
<name>A0ABR4KQ11_9EURO</name>
<accession>A0ABR4KQ11</accession>
<evidence type="ECO:0000313" key="6">
    <source>
        <dbReference type="Proteomes" id="UP001610446"/>
    </source>
</evidence>
<proteinExistence type="inferred from homology"/>